<keyword evidence="5" id="KW-1185">Reference proteome</keyword>
<comment type="similarity">
    <text evidence="2">Belongs to the eukaryotic/archaeal RNase P protein component 1 family.</text>
</comment>
<dbReference type="GO" id="GO:0005634">
    <property type="term" value="C:nucleus"/>
    <property type="evidence" value="ECO:0007669"/>
    <property type="project" value="UniProtKB-SubCell"/>
</dbReference>
<dbReference type="PANTHER" id="PTHR13348:SF0">
    <property type="entry name" value="RIBONUCLEASE P PROTEIN SUBUNIT P29"/>
    <property type="match status" value="1"/>
</dbReference>
<dbReference type="InterPro" id="IPR023534">
    <property type="entry name" value="Rof/RNase_P-like"/>
</dbReference>
<gene>
    <name evidence="4" type="ORF">LUZ63_018059</name>
</gene>
<dbReference type="PANTHER" id="PTHR13348">
    <property type="entry name" value="RIBONUCLEASE P SUBUNIT P29"/>
    <property type="match status" value="1"/>
</dbReference>
<dbReference type="GO" id="GO:0033204">
    <property type="term" value="F:ribonuclease P RNA binding"/>
    <property type="evidence" value="ECO:0007669"/>
    <property type="project" value="InterPro"/>
</dbReference>
<evidence type="ECO:0000313" key="4">
    <source>
        <dbReference type="EMBL" id="KAJ1686669.1"/>
    </source>
</evidence>
<comment type="subcellular location">
    <subcellularLocation>
        <location evidence="1">Nucleus</location>
    </subcellularLocation>
</comment>
<evidence type="ECO:0000313" key="5">
    <source>
        <dbReference type="Proteomes" id="UP001151287"/>
    </source>
</evidence>
<dbReference type="SMART" id="SM00538">
    <property type="entry name" value="POP4"/>
    <property type="match status" value="1"/>
</dbReference>
<dbReference type="Proteomes" id="UP001151287">
    <property type="component" value="Unassembled WGS sequence"/>
</dbReference>
<dbReference type="GO" id="GO:0000172">
    <property type="term" value="C:ribonuclease MRP complex"/>
    <property type="evidence" value="ECO:0007669"/>
    <property type="project" value="InterPro"/>
</dbReference>
<comment type="caution">
    <text evidence="4">The sequence shown here is derived from an EMBL/GenBank/DDBJ whole genome shotgun (WGS) entry which is preliminary data.</text>
</comment>
<evidence type="ECO:0000256" key="3">
    <source>
        <dbReference type="SAM" id="MobiDB-lite"/>
    </source>
</evidence>
<dbReference type="OrthoDB" id="124041at2759"/>
<evidence type="ECO:0000256" key="2">
    <source>
        <dbReference type="ARBA" id="ARBA00006181"/>
    </source>
</evidence>
<feature type="compositionally biased region" description="Basic and acidic residues" evidence="3">
    <location>
        <begin position="31"/>
        <end position="47"/>
    </location>
</feature>
<dbReference type="InterPro" id="IPR002730">
    <property type="entry name" value="Rpp29/RNP1"/>
</dbReference>
<dbReference type="GO" id="GO:0006364">
    <property type="term" value="P:rRNA processing"/>
    <property type="evidence" value="ECO:0007669"/>
    <property type="project" value="TreeGrafter"/>
</dbReference>
<evidence type="ECO:0000256" key="1">
    <source>
        <dbReference type="ARBA" id="ARBA00004123"/>
    </source>
</evidence>
<reference evidence="4" key="1">
    <citation type="journal article" date="2022" name="Cell">
        <title>Repeat-based holocentromeres influence genome architecture and karyotype evolution.</title>
        <authorList>
            <person name="Hofstatter P.G."/>
            <person name="Thangavel G."/>
            <person name="Lux T."/>
            <person name="Neumann P."/>
            <person name="Vondrak T."/>
            <person name="Novak P."/>
            <person name="Zhang M."/>
            <person name="Costa L."/>
            <person name="Castellani M."/>
            <person name="Scott A."/>
            <person name="Toegelov H."/>
            <person name="Fuchs J."/>
            <person name="Mata-Sucre Y."/>
            <person name="Dias Y."/>
            <person name="Vanzela A.L.L."/>
            <person name="Huettel B."/>
            <person name="Almeida C.C.S."/>
            <person name="Simkova H."/>
            <person name="Souza G."/>
            <person name="Pedrosa-Harand A."/>
            <person name="Macas J."/>
            <person name="Mayer K.F.X."/>
            <person name="Houben A."/>
            <person name="Marques A."/>
        </authorList>
    </citation>
    <scope>NUCLEOTIDE SEQUENCE</scope>
    <source>
        <strain evidence="4">RhyBre1mFocal</strain>
    </source>
</reference>
<dbReference type="EMBL" id="JAMQYH010000005">
    <property type="protein sequence ID" value="KAJ1686669.1"/>
    <property type="molecule type" value="Genomic_DNA"/>
</dbReference>
<dbReference type="InterPro" id="IPR016848">
    <property type="entry name" value="RNase_P/MRP_Rpp29-subunit"/>
</dbReference>
<proteinExistence type="inferred from homology"/>
<name>A0A9Q0HHF0_9POAL</name>
<dbReference type="Gene3D" id="2.30.30.210">
    <property type="entry name" value="Ribonuclease P/MRP, subunit p29"/>
    <property type="match status" value="1"/>
</dbReference>
<dbReference type="Pfam" id="PF01868">
    <property type="entry name" value="RNase_P-MRP_p29"/>
    <property type="match status" value="1"/>
</dbReference>
<dbReference type="AlphaFoldDB" id="A0A9Q0HHF0"/>
<protein>
    <submittedName>
        <fullName evidence="4">Uncharacterized protein</fullName>
    </submittedName>
</protein>
<feature type="region of interest" description="Disordered" evidence="3">
    <location>
        <begin position="31"/>
        <end position="75"/>
    </location>
</feature>
<dbReference type="InterPro" id="IPR036980">
    <property type="entry name" value="RNase_P/MRP_Rpp29_sf"/>
</dbReference>
<dbReference type="GO" id="GO:0001682">
    <property type="term" value="P:tRNA 5'-leader removal"/>
    <property type="evidence" value="ECO:0007669"/>
    <property type="project" value="InterPro"/>
</dbReference>
<feature type="compositionally biased region" description="Polar residues" evidence="3">
    <location>
        <begin position="56"/>
        <end position="70"/>
    </location>
</feature>
<accession>A0A9Q0HHF0</accession>
<dbReference type="SUPFAM" id="SSF101744">
    <property type="entry name" value="Rof/RNase P subunit-like"/>
    <property type="match status" value="1"/>
</dbReference>
<sequence length="314" mass="35436">METENPMPASYQKKRALDALERRFAVAKAKLDQVDQFKSNPSEKDLRNPSTPPQLPSTQKGKSVLSSGSALQEKVSHSFDGENHPIYSELSEAVHESLLQGATMDPNRRDAVEKVLVDILRNGDESGGFMSGVKKIKKENWVLLDNFISKDDNSLANARAKSLRSHSKRSRNHMSMKQHRQCGSFNFLEEFHNFERFKPMHAMWKEYICELVKDAGKKQLTERLLTADLHGAFLSVVESKTVSYVGISGIMIRETTETFGIISQNNKFKVVPKAGSVFMLQADSWMVTLCGDMLSDNERSKKSTAQLRLQPLLR</sequence>
<dbReference type="GO" id="GO:0030677">
    <property type="term" value="C:ribonuclease P complex"/>
    <property type="evidence" value="ECO:0007669"/>
    <property type="project" value="InterPro"/>
</dbReference>
<organism evidence="4 5">
    <name type="scientific">Rhynchospora breviuscula</name>
    <dbReference type="NCBI Taxonomy" id="2022672"/>
    <lineage>
        <taxon>Eukaryota</taxon>
        <taxon>Viridiplantae</taxon>
        <taxon>Streptophyta</taxon>
        <taxon>Embryophyta</taxon>
        <taxon>Tracheophyta</taxon>
        <taxon>Spermatophyta</taxon>
        <taxon>Magnoliopsida</taxon>
        <taxon>Liliopsida</taxon>
        <taxon>Poales</taxon>
        <taxon>Cyperaceae</taxon>
        <taxon>Cyperoideae</taxon>
        <taxon>Rhynchosporeae</taxon>
        <taxon>Rhynchospora</taxon>
    </lineage>
</organism>